<dbReference type="GO" id="GO:0004239">
    <property type="term" value="F:initiator methionyl aminopeptidase activity"/>
    <property type="evidence" value="ECO:0007669"/>
    <property type="project" value="UniProtKB-EC"/>
</dbReference>
<proteinExistence type="inferred from homology"/>
<comment type="catalytic activity">
    <reaction evidence="6 7">
        <text>Release of N-terminal amino acids, preferentially methionine, from peptides and arylamides.</text>
        <dbReference type="EC" id="3.4.11.18"/>
    </reaction>
</comment>
<evidence type="ECO:0000256" key="7">
    <source>
        <dbReference type="RuleBase" id="RU003653"/>
    </source>
</evidence>
<dbReference type="SUPFAM" id="SSF55920">
    <property type="entry name" value="Creatinase/aminopeptidase"/>
    <property type="match status" value="1"/>
</dbReference>
<comment type="caution">
    <text evidence="9">The sequence shown here is derived from an EMBL/GenBank/DDBJ whole genome shotgun (WGS) entry which is preliminary data.</text>
</comment>
<protein>
    <recommendedName>
        <fullName evidence="6 7">Methionine aminopeptidase</fullName>
        <shortName evidence="6">MAP</shortName>
        <shortName evidence="6">MetAP</shortName>
        <ecNumber evidence="6 7">3.4.11.18</ecNumber>
    </recommendedName>
    <alternativeName>
        <fullName evidence="6">Peptidase M</fullName>
    </alternativeName>
</protein>
<feature type="binding site" evidence="6">
    <location>
        <position position="200"/>
    </location>
    <ligand>
        <name>a divalent metal cation</name>
        <dbReference type="ChEBI" id="CHEBI:60240"/>
        <label>2</label>
        <note>catalytic</note>
    </ligand>
</feature>
<dbReference type="EC" id="3.4.11.18" evidence="6 7"/>
<accession>A0ABU4VJL2</accession>
<comment type="function">
    <text evidence="1 6">Removes the N-terminal methionine from nascent proteins. The N-terminal methionine is often cleaved when the second residue in the primary sequence is small and uncharged (Met-Ala-, Cys, Gly, Pro, Ser, Thr, or Val). Requires deformylation of the N(alpha)-formylated initiator methionine before it can be hydrolyzed.</text>
</comment>
<comment type="similarity">
    <text evidence="6">Belongs to the peptidase M24A family. Methionine aminopeptidase type 1 subfamily.</text>
</comment>
<gene>
    <name evidence="6 9" type="primary">map</name>
    <name evidence="9" type="ORF">SK069_10480</name>
</gene>
<dbReference type="RefSeq" id="WP_319954175.1">
    <property type="nucleotide sequence ID" value="NZ_JAXAVX010000004.1"/>
</dbReference>
<dbReference type="InterPro" id="IPR000994">
    <property type="entry name" value="Pept_M24"/>
</dbReference>
<name>A0ABU4VJL2_9ACTN</name>
<keyword evidence="5 6" id="KW-0378">Hydrolase</keyword>
<dbReference type="PANTHER" id="PTHR43330:SF13">
    <property type="entry name" value="METHIONINE AMINOPEPTIDASE 2"/>
    <property type="match status" value="1"/>
</dbReference>
<evidence type="ECO:0000313" key="10">
    <source>
        <dbReference type="Proteomes" id="UP001277761"/>
    </source>
</evidence>
<evidence type="ECO:0000256" key="6">
    <source>
        <dbReference type="HAMAP-Rule" id="MF_01974"/>
    </source>
</evidence>
<reference evidence="9 10" key="1">
    <citation type="submission" date="2023-11" db="EMBL/GenBank/DDBJ databases">
        <authorList>
            <person name="Xu M."/>
            <person name="Jiang T."/>
        </authorList>
    </citation>
    <scope>NUCLEOTIDE SEQUENCE [LARGE SCALE GENOMIC DNA]</scope>
    <source>
        <strain evidence="9 10">SD</strain>
    </source>
</reference>
<dbReference type="PRINTS" id="PR00599">
    <property type="entry name" value="MAPEPTIDASE"/>
</dbReference>
<feature type="binding site" evidence="6">
    <location>
        <position position="167"/>
    </location>
    <ligand>
        <name>a divalent metal cation</name>
        <dbReference type="ChEBI" id="CHEBI:60240"/>
        <label>2</label>
        <note>catalytic</note>
    </ligand>
</feature>
<keyword evidence="10" id="KW-1185">Reference proteome</keyword>
<evidence type="ECO:0000256" key="3">
    <source>
        <dbReference type="ARBA" id="ARBA00022670"/>
    </source>
</evidence>
<feature type="binding site" evidence="6">
    <location>
        <position position="104"/>
    </location>
    <ligand>
        <name>a divalent metal cation</name>
        <dbReference type="ChEBI" id="CHEBI:60240"/>
        <label>1</label>
    </ligand>
</feature>
<comment type="cofactor">
    <cofactor evidence="6">
        <name>Co(2+)</name>
        <dbReference type="ChEBI" id="CHEBI:48828"/>
    </cofactor>
    <cofactor evidence="6">
        <name>Zn(2+)</name>
        <dbReference type="ChEBI" id="CHEBI:29105"/>
    </cofactor>
    <cofactor evidence="6">
        <name>Mn(2+)</name>
        <dbReference type="ChEBI" id="CHEBI:29035"/>
    </cofactor>
    <cofactor evidence="6">
        <name>Fe(2+)</name>
        <dbReference type="ChEBI" id="CHEBI:29033"/>
    </cofactor>
    <text evidence="6">Binds 2 divalent metal cations per subunit. Has a high-affinity and a low affinity metal-binding site. The true nature of the physiological cofactor is under debate. The enzyme is active with cobalt, zinc, manganese or divalent iron ions. Most likely, methionine aminopeptidases function as mononuclear Fe(2+)-metalloproteases under physiological conditions, and the catalytically relevant metal-binding site has been assigned to the histidine-containing high-affinity site.</text>
</comment>
<sequence length="247" mass="25551">MTIEHAEELAGMQRVGRLVSRTIGVLRDALRPGITTGALDALAARELRRAGAVSAPMTLVDFPASVCICVNEEVVHGVPGARVVRAGDLVTLDVTPILDGYCADAAVTVPVGRPSPDAARLLAAAQRCLHGAIGAARTGRPLRDIGATTERIGRAAGVTVYPELGGHGVGRSMHEPPSVPNVDVPRLRGRLHDGLVLAIEPIVGLGGSELVTRDDGWTMATADGSLSAHVERTVVVGRRGATVLTTA</sequence>
<evidence type="ECO:0000256" key="1">
    <source>
        <dbReference type="ARBA" id="ARBA00002521"/>
    </source>
</evidence>
<evidence type="ECO:0000259" key="8">
    <source>
        <dbReference type="Pfam" id="PF00557"/>
    </source>
</evidence>
<feature type="binding site" evidence="6">
    <location>
        <position position="231"/>
    </location>
    <ligand>
        <name>a divalent metal cation</name>
        <dbReference type="ChEBI" id="CHEBI:60240"/>
        <label>1</label>
    </ligand>
</feature>
<evidence type="ECO:0000256" key="2">
    <source>
        <dbReference type="ARBA" id="ARBA00022438"/>
    </source>
</evidence>
<evidence type="ECO:0000313" key="9">
    <source>
        <dbReference type="EMBL" id="MDX8152020.1"/>
    </source>
</evidence>
<organism evidence="9 10">
    <name type="scientific">Patulibacter brassicae</name>
    <dbReference type="NCBI Taxonomy" id="1705717"/>
    <lineage>
        <taxon>Bacteria</taxon>
        <taxon>Bacillati</taxon>
        <taxon>Actinomycetota</taxon>
        <taxon>Thermoleophilia</taxon>
        <taxon>Solirubrobacterales</taxon>
        <taxon>Patulibacteraceae</taxon>
        <taxon>Patulibacter</taxon>
    </lineage>
</organism>
<dbReference type="Pfam" id="PF00557">
    <property type="entry name" value="Peptidase_M24"/>
    <property type="match status" value="1"/>
</dbReference>
<dbReference type="NCBIfam" id="TIGR00500">
    <property type="entry name" value="met_pdase_I"/>
    <property type="match status" value="1"/>
</dbReference>
<feature type="binding site" evidence="6">
    <location>
        <position position="76"/>
    </location>
    <ligand>
        <name>substrate</name>
    </ligand>
</feature>
<feature type="binding site" evidence="6">
    <location>
        <position position="93"/>
    </location>
    <ligand>
        <name>a divalent metal cation</name>
        <dbReference type="ChEBI" id="CHEBI:60240"/>
        <label>1</label>
    </ligand>
</feature>
<dbReference type="HAMAP" id="MF_01974">
    <property type="entry name" value="MetAP_1"/>
    <property type="match status" value="1"/>
</dbReference>
<dbReference type="EMBL" id="JAXAVX010000004">
    <property type="protein sequence ID" value="MDX8152020.1"/>
    <property type="molecule type" value="Genomic_DNA"/>
</dbReference>
<dbReference type="InterPro" id="IPR001714">
    <property type="entry name" value="Pept_M24_MAP"/>
</dbReference>
<dbReference type="InterPro" id="IPR002467">
    <property type="entry name" value="Pept_M24A_MAP1"/>
</dbReference>
<keyword evidence="4 6" id="KW-0479">Metal-binding</keyword>
<feature type="domain" description="Peptidase M24" evidence="8">
    <location>
        <begin position="11"/>
        <end position="236"/>
    </location>
</feature>
<dbReference type="Gene3D" id="3.90.230.10">
    <property type="entry name" value="Creatinase/methionine aminopeptidase superfamily"/>
    <property type="match status" value="1"/>
</dbReference>
<feature type="binding site" evidence="6">
    <location>
        <position position="104"/>
    </location>
    <ligand>
        <name>a divalent metal cation</name>
        <dbReference type="ChEBI" id="CHEBI:60240"/>
        <label>2</label>
        <note>catalytic</note>
    </ligand>
</feature>
<dbReference type="PANTHER" id="PTHR43330">
    <property type="entry name" value="METHIONINE AMINOPEPTIDASE"/>
    <property type="match status" value="1"/>
</dbReference>
<keyword evidence="2 6" id="KW-0031">Aminopeptidase</keyword>
<comment type="subunit">
    <text evidence="6">Monomer.</text>
</comment>
<feature type="binding site" evidence="6">
    <location>
        <position position="231"/>
    </location>
    <ligand>
        <name>a divalent metal cation</name>
        <dbReference type="ChEBI" id="CHEBI:60240"/>
        <label>2</label>
        <note>catalytic</note>
    </ligand>
</feature>
<feature type="binding site" evidence="6">
    <location>
        <position position="174"/>
    </location>
    <ligand>
        <name>substrate</name>
    </ligand>
</feature>
<evidence type="ECO:0000256" key="4">
    <source>
        <dbReference type="ARBA" id="ARBA00022723"/>
    </source>
</evidence>
<dbReference type="InterPro" id="IPR036005">
    <property type="entry name" value="Creatinase/aminopeptidase-like"/>
</dbReference>
<dbReference type="Proteomes" id="UP001277761">
    <property type="component" value="Unassembled WGS sequence"/>
</dbReference>
<evidence type="ECO:0000256" key="5">
    <source>
        <dbReference type="ARBA" id="ARBA00022801"/>
    </source>
</evidence>
<keyword evidence="3 6" id="KW-0645">Protease</keyword>